<accession>A0A2U9IW13</accession>
<dbReference type="OrthoDB" id="34302at2157"/>
<dbReference type="InterPro" id="IPR006094">
    <property type="entry name" value="Oxid_FAD_bind_N"/>
</dbReference>
<dbReference type="STRING" id="1293036.GCA_001315825_02761"/>
<dbReference type="Proteomes" id="UP000247586">
    <property type="component" value="Chromosome"/>
</dbReference>
<protein>
    <submittedName>
        <fullName evidence="2">FAD-binding oxidoreductase</fullName>
    </submittedName>
</protein>
<reference evidence="2 3" key="1">
    <citation type="submission" date="2018-05" db="EMBL/GenBank/DDBJ databases">
        <title>Complete Genome Sequences of Extremely Thermoacidophilic, Metal-Mobilizing Type-Strain Members of the Archaeal Family Sulfolobaceae: Acidianus brierleyi DSM-1651T, Acidianus sulfidivorans DSM-18786T, Metallosphaera hakonensis DSM-7519T, and Metallosphaera prunae DSM-10039T.</title>
        <authorList>
            <person name="Counts J.A."/>
            <person name="Kelly R.M."/>
        </authorList>
    </citation>
    <scope>NUCLEOTIDE SEQUENCE [LARGE SCALE GENOMIC DNA]</scope>
    <source>
        <strain evidence="2 3">HO1-1</strain>
    </source>
</reference>
<reference evidence="3" key="2">
    <citation type="submission" date="2020-03" db="EMBL/GenBank/DDBJ databases">
        <title>Complete Genome Sequences of Extremely Thermoacidophilic, Metal-Mobilizing Type-Strain Members of the Archaeal Family Sulfolobaceae: Acidianus brierleyi DSM-1651T, Acidianus sulfidivorans DSM-18786T, Metallosphaera hakonensis DSM-7519T, and Metallosphaera prunae DSM-10039T.</title>
        <authorList>
            <person name="Counts J.A."/>
            <person name="Kelly R.M."/>
        </authorList>
    </citation>
    <scope>NUCLEOTIDE SEQUENCE [LARGE SCALE GENOMIC DNA]</scope>
    <source>
        <strain evidence="3">HO1-1</strain>
    </source>
</reference>
<evidence type="ECO:0000313" key="3">
    <source>
        <dbReference type="Proteomes" id="UP000247586"/>
    </source>
</evidence>
<dbReference type="InterPro" id="IPR036318">
    <property type="entry name" value="FAD-bd_PCMH-like_sf"/>
</dbReference>
<dbReference type="InterPro" id="IPR016169">
    <property type="entry name" value="FAD-bd_PCMH_sub2"/>
</dbReference>
<evidence type="ECO:0000313" key="2">
    <source>
        <dbReference type="EMBL" id="AWS00196.1"/>
    </source>
</evidence>
<dbReference type="RefSeq" id="WP_110369557.1">
    <property type="nucleotide sequence ID" value="NZ_CP029287.2"/>
</dbReference>
<dbReference type="AlphaFoldDB" id="A0A2U9IW13"/>
<feature type="domain" description="FAD linked oxidase N-terminal" evidence="1">
    <location>
        <begin position="4"/>
        <end position="118"/>
    </location>
</feature>
<name>A0A2U9IW13_9CREN</name>
<dbReference type="Gene3D" id="3.30.465.10">
    <property type="match status" value="1"/>
</dbReference>
<organism evidence="2 3">
    <name type="scientific">Metallosphaera hakonensis JCM 8857 = DSM 7519</name>
    <dbReference type="NCBI Taxonomy" id="1293036"/>
    <lineage>
        <taxon>Archaea</taxon>
        <taxon>Thermoproteota</taxon>
        <taxon>Thermoprotei</taxon>
        <taxon>Sulfolobales</taxon>
        <taxon>Sulfolobaceae</taxon>
        <taxon>Metallosphaera</taxon>
    </lineage>
</organism>
<dbReference type="KEGG" id="mhk:DFR87_11425"/>
<dbReference type="SUPFAM" id="SSF56176">
    <property type="entry name" value="FAD-binding/transporter-associated domain-like"/>
    <property type="match status" value="1"/>
</dbReference>
<dbReference type="Pfam" id="PF01565">
    <property type="entry name" value="FAD_binding_4"/>
    <property type="match status" value="1"/>
</dbReference>
<gene>
    <name evidence="2" type="ORF">DFR87_11425</name>
</gene>
<dbReference type="EMBL" id="CP029287">
    <property type="protein sequence ID" value="AWS00196.1"/>
    <property type="molecule type" value="Genomic_DNA"/>
</dbReference>
<evidence type="ECO:0000259" key="1">
    <source>
        <dbReference type="Pfam" id="PF01565"/>
    </source>
</evidence>
<sequence length="285" mass="32048">MEINNEAELLETLKLARTERKKVAIIGTGKHSNKSADIILTTTRMSNFEIKGAEVIAEAGSSVTKIREEALSYDLLFPSLYDGTVGGLLALNEAYPISTAYGTPYSFTQWVRIVTPVGIFKWKSLVGSKGLLGGFSQASMKLYPRPHKVVTFTKRVETQELVNLYGKIIAHNPLAFLVEYDNGFRFHVSLIEGEIESAERYEGVPVVEDNDKGSYMVKTEDLSSFIQLTDRIKPIYAYYIHGVKWSKVYTSDESELEGVEHYPSNDVPRIVGRLKLILDRWNVLV</sequence>
<keyword evidence="3" id="KW-1185">Reference proteome</keyword>
<reference evidence="3" key="3">
    <citation type="submission" date="2020-03" db="EMBL/GenBank/DDBJ databases">
        <title>Sequencing and Assembly of Multiple Reported Metal-Biooxidizing Members of the Extremely Thermoacidophilic Archaeal Family Sulfolobaceae.</title>
        <authorList>
            <person name="Counts J.A."/>
            <person name="Kelly R.M."/>
        </authorList>
    </citation>
    <scope>NUCLEOTIDE SEQUENCE [LARGE SCALE GENOMIC DNA]</scope>
    <source>
        <strain evidence="3">HO1-1</strain>
    </source>
</reference>
<dbReference type="GeneID" id="36835961"/>
<proteinExistence type="predicted"/>
<dbReference type="GO" id="GO:0050660">
    <property type="term" value="F:flavin adenine dinucleotide binding"/>
    <property type="evidence" value="ECO:0007669"/>
    <property type="project" value="InterPro"/>
</dbReference>